<dbReference type="Pfam" id="PF02889">
    <property type="entry name" value="Sec63"/>
    <property type="match status" value="1"/>
</dbReference>
<keyword evidence="7 10" id="KW-0472">Membrane</keyword>
<evidence type="ECO:0000256" key="3">
    <source>
        <dbReference type="ARBA" id="ARBA00022692"/>
    </source>
</evidence>
<evidence type="ECO:0000259" key="11">
    <source>
        <dbReference type="PROSITE" id="PS50076"/>
    </source>
</evidence>
<feature type="domain" description="J" evidence="11">
    <location>
        <begin position="101"/>
        <end position="171"/>
    </location>
</feature>
<dbReference type="Gene3D" id="1.10.3380.10">
    <property type="entry name" value="Sec63 N-terminal domain-like domain"/>
    <property type="match status" value="1"/>
</dbReference>
<dbReference type="GO" id="GO:0003723">
    <property type="term" value="F:RNA binding"/>
    <property type="evidence" value="ECO:0007669"/>
    <property type="project" value="TreeGrafter"/>
</dbReference>
<evidence type="ECO:0000256" key="2">
    <source>
        <dbReference type="ARBA" id="ARBA00022448"/>
    </source>
</evidence>
<feature type="transmembrane region" description="Helical" evidence="10">
    <location>
        <begin position="12"/>
        <end position="33"/>
    </location>
</feature>
<dbReference type="AlphaFoldDB" id="A0A5C2SFU9"/>
<dbReference type="PANTHER" id="PTHR24075">
    <property type="entry name" value="SEC63 DOMAIN-CONTAINING"/>
    <property type="match status" value="1"/>
</dbReference>
<evidence type="ECO:0000256" key="9">
    <source>
        <dbReference type="SAM" id="MobiDB-lite"/>
    </source>
</evidence>
<feature type="compositionally biased region" description="Acidic residues" evidence="9">
    <location>
        <begin position="632"/>
        <end position="657"/>
    </location>
</feature>
<evidence type="ECO:0000256" key="6">
    <source>
        <dbReference type="ARBA" id="ARBA00022989"/>
    </source>
</evidence>
<dbReference type="OrthoDB" id="1734229at2759"/>
<keyword evidence="3 10" id="KW-0812">Transmembrane</keyword>
<protein>
    <submittedName>
        <fullName evidence="12">Translocation protein sec63</fullName>
    </submittedName>
</protein>
<comment type="subcellular location">
    <subcellularLocation>
        <location evidence="1">Endoplasmic reticulum membrane</location>
        <topology evidence="1">Multi-pass membrane protein</topology>
    </subcellularLocation>
</comment>
<proteinExistence type="predicted"/>
<evidence type="ECO:0000256" key="10">
    <source>
        <dbReference type="SAM" id="Phobius"/>
    </source>
</evidence>
<dbReference type="STRING" id="1328759.A0A5C2SFU9"/>
<dbReference type="InterPro" id="IPR014756">
    <property type="entry name" value="Ig_E-set"/>
</dbReference>
<name>A0A5C2SFU9_9APHY</name>
<evidence type="ECO:0000313" key="12">
    <source>
        <dbReference type="EMBL" id="RPD62137.1"/>
    </source>
</evidence>
<dbReference type="PRINTS" id="PR00625">
    <property type="entry name" value="JDOMAIN"/>
</dbReference>
<dbReference type="SUPFAM" id="SSF158702">
    <property type="entry name" value="Sec63 N-terminal domain-like"/>
    <property type="match status" value="1"/>
</dbReference>
<dbReference type="GO" id="GO:0006620">
    <property type="term" value="P:post-translational protein targeting to endoplasmic reticulum membrane"/>
    <property type="evidence" value="ECO:0007669"/>
    <property type="project" value="TreeGrafter"/>
</dbReference>
<feature type="compositionally biased region" description="Acidic residues" evidence="9">
    <location>
        <begin position="600"/>
        <end position="613"/>
    </location>
</feature>
<dbReference type="PANTHER" id="PTHR24075:SF0">
    <property type="entry name" value="TRANSLOCATION PROTEIN SEC63 HOMOLOG"/>
    <property type="match status" value="1"/>
</dbReference>
<evidence type="ECO:0000256" key="7">
    <source>
        <dbReference type="ARBA" id="ARBA00023136"/>
    </source>
</evidence>
<dbReference type="InterPro" id="IPR001623">
    <property type="entry name" value="DnaJ_domain"/>
</dbReference>
<gene>
    <name evidence="12" type="ORF">L227DRAFT_499565</name>
</gene>
<evidence type="ECO:0000256" key="8">
    <source>
        <dbReference type="ARBA" id="ARBA00023186"/>
    </source>
</evidence>
<dbReference type="InterPro" id="IPR035892">
    <property type="entry name" value="C2_domain_sf"/>
</dbReference>
<dbReference type="InterPro" id="IPR036869">
    <property type="entry name" value="J_dom_sf"/>
</dbReference>
<evidence type="ECO:0000256" key="4">
    <source>
        <dbReference type="ARBA" id="ARBA00022824"/>
    </source>
</evidence>
<dbReference type="Gene3D" id="2.60.40.150">
    <property type="entry name" value="C2 domain"/>
    <property type="match status" value="1"/>
</dbReference>
<feature type="transmembrane region" description="Helical" evidence="10">
    <location>
        <begin position="196"/>
        <end position="219"/>
    </location>
</feature>
<dbReference type="Pfam" id="PF00226">
    <property type="entry name" value="DnaJ"/>
    <property type="match status" value="1"/>
</dbReference>
<feature type="region of interest" description="Disordered" evidence="9">
    <location>
        <begin position="596"/>
        <end position="657"/>
    </location>
</feature>
<dbReference type="CDD" id="cd06257">
    <property type="entry name" value="DnaJ"/>
    <property type="match status" value="1"/>
</dbReference>
<accession>A0A5C2SFU9</accession>
<sequence>MANYNYDEAGNMAAYFVLTFLLIFLVPYTLVAISASKPPRLSGCQCQQCSAQRERTRKRERGSLLTPKLRRRTLILLVGWSIAAFFAYKISKTENVNKIYDPFEILGISTSMTTKEIKSHYKKLSRKFHPDKVKLAINETMDAVEARFVEITKAYKSLTDETIRKNWEMFGHPDGRQEVSMGIALPKWIVESSNNIWVLGAYGLLFGGALPALVGRWWFGNREKTKDGVHVQSAAAFFKSLTEESGMDDVTTSLGKAFEWEHPSKVGKSAAELEQLEKRIKEKLDGKWDELVKLAHARPGKHESRRRAFILLYAHLLRLPLADSTLQKEQTEILLQAPVLLNSMLNITMSRNWLLPTISAMRLHAYLTQALLPGQTELKAAQLPGIDLSEAPLLSSSESFEAAISSLSKSESSALPDAEKALERLGQTEIVDASFKVIGERFVTPSSFVHLLVKLRVVPLSKEGHPVPIPKQTKESEKRDNEFLLSKKEMEDMPKTDYISGYAHAPYWPANRKPSWWIVLADVKSNKVVVPPMKITDVPVAGPQSGIDYRSYKIQFQAPQNVGLFTWKVFVVSDTFVGDEASRDIILKIDDPSVLASEDTTAEDDISDPEEDSLAGQMALMRGGAVKKRTEEESDDESSTDEEEEDKGDSSSDSDSD</sequence>
<keyword evidence="2" id="KW-0813">Transport</keyword>
<dbReference type="SMART" id="SM00271">
    <property type="entry name" value="DnaJ"/>
    <property type="match status" value="1"/>
</dbReference>
<dbReference type="EMBL" id="ML122260">
    <property type="protein sequence ID" value="RPD62137.1"/>
    <property type="molecule type" value="Genomic_DNA"/>
</dbReference>
<feature type="transmembrane region" description="Helical" evidence="10">
    <location>
        <begin position="73"/>
        <end position="91"/>
    </location>
</feature>
<dbReference type="Proteomes" id="UP000313359">
    <property type="component" value="Unassembled WGS sequence"/>
</dbReference>
<dbReference type="FunFam" id="1.10.287.110:FF:000039">
    <property type="entry name" value="Protein translocation complex component (Npl1)"/>
    <property type="match status" value="1"/>
</dbReference>
<dbReference type="SUPFAM" id="SSF81296">
    <property type="entry name" value="E set domains"/>
    <property type="match status" value="1"/>
</dbReference>
<evidence type="ECO:0000313" key="13">
    <source>
        <dbReference type="Proteomes" id="UP000313359"/>
    </source>
</evidence>
<keyword evidence="8" id="KW-0143">Chaperone</keyword>
<dbReference type="SUPFAM" id="SSF46565">
    <property type="entry name" value="Chaperone J-domain"/>
    <property type="match status" value="1"/>
</dbReference>
<keyword evidence="13" id="KW-1185">Reference proteome</keyword>
<dbReference type="Gene3D" id="1.10.287.110">
    <property type="entry name" value="DnaJ domain"/>
    <property type="match status" value="1"/>
</dbReference>
<dbReference type="GO" id="GO:0008320">
    <property type="term" value="F:protein transmembrane transporter activity"/>
    <property type="evidence" value="ECO:0007669"/>
    <property type="project" value="TreeGrafter"/>
</dbReference>
<keyword evidence="6 10" id="KW-1133">Transmembrane helix</keyword>
<organism evidence="12 13">
    <name type="scientific">Lentinus tigrinus ALCF2SS1-6</name>
    <dbReference type="NCBI Taxonomy" id="1328759"/>
    <lineage>
        <taxon>Eukaryota</taxon>
        <taxon>Fungi</taxon>
        <taxon>Dikarya</taxon>
        <taxon>Basidiomycota</taxon>
        <taxon>Agaricomycotina</taxon>
        <taxon>Agaricomycetes</taxon>
        <taxon>Polyporales</taxon>
        <taxon>Polyporaceae</taxon>
        <taxon>Lentinus</taxon>
    </lineage>
</organism>
<dbReference type="PROSITE" id="PS50076">
    <property type="entry name" value="DNAJ_2"/>
    <property type="match status" value="1"/>
</dbReference>
<evidence type="ECO:0000256" key="5">
    <source>
        <dbReference type="ARBA" id="ARBA00022927"/>
    </source>
</evidence>
<keyword evidence="4" id="KW-0256">Endoplasmic reticulum</keyword>
<reference evidence="12" key="1">
    <citation type="journal article" date="2018" name="Genome Biol. Evol.">
        <title>Genomics and development of Lentinus tigrinus, a white-rot wood-decaying mushroom with dimorphic fruiting bodies.</title>
        <authorList>
            <person name="Wu B."/>
            <person name="Xu Z."/>
            <person name="Knudson A."/>
            <person name="Carlson A."/>
            <person name="Chen N."/>
            <person name="Kovaka S."/>
            <person name="LaButti K."/>
            <person name="Lipzen A."/>
            <person name="Pennachio C."/>
            <person name="Riley R."/>
            <person name="Schakwitz W."/>
            <person name="Umezawa K."/>
            <person name="Ohm R.A."/>
            <person name="Grigoriev I.V."/>
            <person name="Nagy L.G."/>
            <person name="Gibbons J."/>
            <person name="Hibbett D."/>
        </authorList>
    </citation>
    <scope>NUCLEOTIDE SEQUENCE [LARGE SCALE GENOMIC DNA]</scope>
    <source>
        <strain evidence="12">ALCF2SS1-6</strain>
    </source>
</reference>
<dbReference type="InterPro" id="IPR004179">
    <property type="entry name" value="Sec63-dom"/>
</dbReference>
<dbReference type="GO" id="GO:0006614">
    <property type="term" value="P:SRP-dependent cotranslational protein targeting to membrane"/>
    <property type="evidence" value="ECO:0007669"/>
    <property type="project" value="TreeGrafter"/>
</dbReference>
<dbReference type="SMART" id="SM00973">
    <property type="entry name" value="Sec63"/>
    <property type="match status" value="1"/>
</dbReference>
<keyword evidence="5" id="KW-0653">Protein transport</keyword>
<dbReference type="GO" id="GO:0031207">
    <property type="term" value="C:Sec62/Sec63 complex"/>
    <property type="evidence" value="ECO:0007669"/>
    <property type="project" value="TreeGrafter"/>
</dbReference>
<evidence type="ECO:0000256" key="1">
    <source>
        <dbReference type="ARBA" id="ARBA00004477"/>
    </source>
</evidence>